<dbReference type="PANTHER" id="PTHR11008:SF41">
    <property type="entry name" value="RE70318P"/>
    <property type="match status" value="1"/>
</dbReference>
<reference evidence="2 3" key="1">
    <citation type="submission" date="2015-12" db="EMBL/GenBank/DDBJ databases">
        <title>The genome of Folsomia candida.</title>
        <authorList>
            <person name="Faddeeva A."/>
            <person name="Derks M.F."/>
            <person name="Anvar Y."/>
            <person name="Smit S."/>
            <person name="Van Straalen N."/>
            <person name="Roelofs D."/>
        </authorList>
    </citation>
    <scope>NUCLEOTIDE SEQUENCE [LARGE SCALE GENOMIC DNA]</scope>
    <source>
        <strain evidence="2 3">VU population</strain>
        <tissue evidence="2">Whole body</tissue>
    </source>
</reference>
<name>A0A226DN73_FOLCA</name>
<dbReference type="Proteomes" id="UP000198287">
    <property type="component" value="Unassembled WGS sequence"/>
</dbReference>
<feature type="region of interest" description="Disordered" evidence="1">
    <location>
        <begin position="636"/>
        <end position="666"/>
    </location>
</feature>
<evidence type="ECO:0000256" key="1">
    <source>
        <dbReference type="SAM" id="MobiDB-lite"/>
    </source>
</evidence>
<gene>
    <name evidence="2" type="ORF">Fcan01_19056</name>
</gene>
<dbReference type="EMBL" id="LNIX01000016">
    <property type="protein sequence ID" value="OXA46107.1"/>
    <property type="molecule type" value="Genomic_DNA"/>
</dbReference>
<dbReference type="AlphaFoldDB" id="A0A226DN73"/>
<evidence type="ECO:0000313" key="3">
    <source>
        <dbReference type="Proteomes" id="UP000198287"/>
    </source>
</evidence>
<sequence length="852" mass="94630">MYLGNATTEFEDGFDQKRFGPVWGHMSGWGIYNATGSVLGTYPISGASSWRLTSSTFIYFTLVTSNPEISFNPANLTGSFDALLTPETEQFEAQILSTIAQHVALRTTYDNLLFYSVLHRYLQDAFAATPVTDVITWPAPSTTAWDDTTTWGTTPWDTTVTPTTTPRTTPYPTTDPTTPYPTTETTTTVGTTTNGYTPCTHLESITSEGMNNFLVWSLNNYPQYLINNGLDPTAPLINPMALHVNSSFLRLDGTFRNTADSNMSRDLFVQHVESEFVTSSFSLEVYFPRVSLNGFYCMYEEEGEIVSIYPISGLGNWQIRDFSLGLTIRISGFAIEDGYINIRSYSNREIILDDPVSDVANNVLFPDLVTVDSADGLGIEVLGILGQVVPEMLERAGKHPIANSVLDYLNFRFSALGDPYDDGLRRFITYKMLGFQDWFIEEGQDPIRGAGRFFALSVSTGLFNLHGEISNTSWHGYSMNGYADDPSGETSFTNTLINLRYIVETGGVSGNYDANGSVLGRHPIGGKSWYHLRSSGFYTTYRENFYLENGYIRLNDTHPPESVLVTFNLTSLTGSFTGLLTPDTEQYESQILRTLADRIPQMIVPDNLELFSAFRRYLKEAFTWIPVTDIINWVEPSTSPRPTTSGPTTPYPTTGPTTTIDTTTDGVTSCSNLDSITSEGMNNFLTWSLNNYPQYLINNGLDPTRPIITPMAVRVDNSFLRLDGTFRNTVGSNMSGAYEAEGKIVSMYPISGLGNWQIRDFSLGLTIRISGFAIEDGYINIRSYSNREIVLNDPISDVANHVLFPDLVTADSADGLGIEVLGILGEMFEREVKHPIANSVLDYLNFKFSVSQ</sequence>
<proteinExistence type="predicted"/>
<dbReference type="PANTHER" id="PTHR11008">
    <property type="entry name" value="PROTEIN TAKEOUT-LIKE PROTEIN"/>
    <property type="match status" value="1"/>
</dbReference>
<organism evidence="2 3">
    <name type="scientific">Folsomia candida</name>
    <name type="common">Springtail</name>
    <dbReference type="NCBI Taxonomy" id="158441"/>
    <lineage>
        <taxon>Eukaryota</taxon>
        <taxon>Metazoa</taxon>
        <taxon>Ecdysozoa</taxon>
        <taxon>Arthropoda</taxon>
        <taxon>Hexapoda</taxon>
        <taxon>Collembola</taxon>
        <taxon>Entomobryomorpha</taxon>
        <taxon>Isotomoidea</taxon>
        <taxon>Isotomidae</taxon>
        <taxon>Proisotominae</taxon>
        <taxon>Folsomia</taxon>
    </lineage>
</organism>
<comment type="caution">
    <text evidence="2">The sequence shown here is derived from an EMBL/GenBank/DDBJ whole genome shotgun (WGS) entry which is preliminary data.</text>
</comment>
<feature type="region of interest" description="Disordered" evidence="1">
    <location>
        <begin position="152"/>
        <end position="192"/>
    </location>
</feature>
<keyword evidence="3" id="KW-1185">Reference proteome</keyword>
<evidence type="ECO:0000313" key="2">
    <source>
        <dbReference type="EMBL" id="OXA46107.1"/>
    </source>
</evidence>
<protein>
    <submittedName>
        <fullName evidence="2">Uncharacterized protein</fullName>
    </submittedName>
</protein>
<dbReference type="GO" id="GO:0005615">
    <property type="term" value="C:extracellular space"/>
    <property type="evidence" value="ECO:0007669"/>
    <property type="project" value="TreeGrafter"/>
</dbReference>
<accession>A0A226DN73</accession>